<evidence type="ECO:0000256" key="6">
    <source>
        <dbReference type="ARBA" id="ARBA00023065"/>
    </source>
</evidence>
<organism evidence="11 12">
    <name type="scientific">Acuticoccus sediminis</name>
    <dbReference type="NCBI Taxonomy" id="2184697"/>
    <lineage>
        <taxon>Bacteria</taxon>
        <taxon>Pseudomonadati</taxon>
        <taxon>Pseudomonadota</taxon>
        <taxon>Alphaproteobacteria</taxon>
        <taxon>Hyphomicrobiales</taxon>
        <taxon>Amorphaceae</taxon>
        <taxon>Acuticoccus</taxon>
    </lineage>
</organism>
<gene>
    <name evidence="11" type="ORF">DLJ53_00185</name>
</gene>
<keyword evidence="12" id="KW-1185">Reference proteome</keyword>
<evidence type="ECO:0000256" key="9">
    <source>
        <dbReference type="ARBA" id="ARBA00023237"/>
    </source>
</evidence>
<evidence type="ECO:0000256" key="4">
    <source>
        <dbReference type="ARBA" id="ARBA00022692"/>
    </source>
</evidence>
<evidence type="ECO:0000256" key="8">
    <source>
        <dbReference type="ARBA" id="ARBA00023136"/>
    </source>
</evidence>
<dbReference type="AlphaFoldDB" id="A0A8B2P1I1"/>
<dbReference type="RefSeq" id="WP_111341183.1">
    <property type="nucleotide sequence ID" value="NZ_JAIWKD010000001.1"/>
</dbReference>
<dbReference type="OrthoDB" id="7801681at2"/>
<keyword evidence="4 10" id="KW-0812">Transmembrane</keyword>
<dbReference type="EMBL" id="QHHQ01000001">
    <property type="protein sequence ID" value="RAI02992.1"/>
    <property type="molecule type" value="Genomic_DNA"/>
</dbReference>
<dbReference type="Pfam" id="PF02530">
    <property type="entry name" value="Porin_2"/>
    <property type="match status" value="1"/>
</dbReference>
<comment type="domain">
    <text evidence="10">Consists of 16-stranded beta-barrel sheets, with large surface-exposed loops, that form a transmembrane pore at the center of each barrel. The pore is partially ocluded by a peptide loop that folds into the pore lumen.</text>
</comment>
<comment type="subcellular location">
    <subcellularLocation>
        <location evidence="10">Cell outer membrane</location>
        <topology evidence="10">Multi-pass membrane protein</topology>
    </subcellularLocation>
</comment>
<accession>A0A8B2P1I1</accession>
<dbReference type="GO" id="GO:0046930">
    <property type="term" value="C:pore complex"/>
    <property type="evidence" value="ECO:0007669"/>
    <property type="project" value="UniProtKB-KW"/>
</dbReference>
<dbReference type="InterPro" id="IPR003684">
    <property type="entry name" value="Porin_alphabac"/>
</dbReference>
<dbReference type="SUPFAM" id="SSF56935">
    <property type="entry name" value="Porins"/>
    <property type="match status" value="1"/>
</dbReference>
<proteinExistence type="inferred from homology"/>
<evidence type="ECO:0000256" key="2">
    <source>
        <dbReference type="ARBA" id="ARBA00022448"/>
    </source>
</evidence>
<keyword evidence="7 10" id="KW-0626">Porin</keyword>
<keyword evidence="6 10" id="KW-0406">Ion transport</keyword>
<dbReference type="GO" id="GO:0009279">
    <property type="term" value="C:cell outer membrane"/>
    <property type="evidence" value="ECO:0007669"/>
    <property type="project" value="UniProtKB-SubCell"/>
</dbReference>
<keyword evidence="3 10" id="KW-1134">Transmembrane beta strand</keyword>
<comment type="caution">
    <text evidence="11">The sequence shown here is derived from an EMBL/GenBank/DDBJ whole genome shotgun (WGS) entry which is preliminary data.</text>
</comment>
<name>A0A8B2P1I1_9HYPH</name>
<keyword evidence="8 10" id="KW-0472">Membrane</keyword>
<sequence length="413" mass="44785">MNIKRLVLGTAAGALAVTGAQAADLPVVVEPVEYVRICDAYGTGFYYIPGTETCLRVAGRIRADYQFFGDLSADGGDYEITNRGYDRDNERGYRFRARAYLYLDSRTSTEFGLLRTFTELQWNWEDGNSFQQTDVERAFIQFGGLTFGNTRSFWDYSDAFFGSQFFWEAPTSDHHTMVAAYTAAFGNGFSASLSIEDSSSRQLGIQSDIDVGSGDDEAYDKTAWVPDLVANIRVDQGWGSAQIMGFVGYREAGRLNGNGIYSDSESEIAYGVGGGVTINVPFGTDTTVGIQAAYSHGSAAYVNETPVADVIDGYWNDASGNFDLTDAFSVAGGFSTSFTPALSYTLGGGYAYYDQANDSDAGDIQSITVDGMLSYEIVSGFVFAGGLQYKYVDTDHLGDGNALAGFLRAQRTF</sequence>
<evidence type="ECO:0000256" key="3">
    <source>
        <dbReference type="ARBA" id="ARBA00022452"/>
    </source>
</evidence>
<comment type="function">
    <text evidence="10">Forms passive diffusion pores that allow small molecular weight hydrophilic materials across the outer membrane.</text>
</comment>
<evidence type="ECO:0000256" key="5">
    <source>
        <dbReference type="ARBA" id="ARBA00022729"/>
    </source>
</evidence>
<evidence type="ECO:0000313" key="12">
    <source>
        <dbReference type="Proteomes" id="UP000249590"/>
    </source>
</evidence>
<evidence type="ECO:0000256" key="7">
    <source>
        <dbReference type="ARBA" id="ARBA00023114"/>
    </source>
</evidence>
<keyword evidence="2 10" id="KW-0813">Transport</keyword>
<reference evidence="11 12" key="1">
    <citation type="submission" date="2018-05" db="EMBL/GenBank/DDBJ databases">
        <title>Acuticoccus sediminis sp. nov., isolated from deep-sea sediment of Indian Ocean.</title>
        <authorList>
            <person name="Liu X."/>
            <person name="Lai Q."/>
            <person name="Du Y."/>
            <person name="Sun F."/>
            <person name="Zhang X."/>
            <person name="Wang S."/>
            <person name="Shao Z."/>
        </authorList>
    </citation>
    <scope>NUCLEOTIDE SEQUENCE [LARGE SCALE GENOMIC DNA]</scope>
    <source>
        <strain evidence="11 12">PTG4-2</strain>
    </source>
</reference>
<keyword evidence="9 10" id="KW-0998">Cell outer membrane</keyword>
<dbReference type="GO" id="GO:0015288">
    <property type="term" value="F:porin activity"/>
    <property type="evidence" value="ECO:0007669"/>
    <property type="project" value="UniProtKB-KW"/>
</dbReference>
<evidence type="ECO:0000256" key="10">
    <source>
        <dbReference type="RuleBase" id="RU364005"/>
    </source>
</evidence>
<dbReference type="Proteomes" id="UP000249590">
    <property type="component" value="Unassembled WGS sequence"/>
</dbReference>
<feature type="signal peptide" evidence="10">
    <location>
        <begin position="1"/>
        <end position="22"/>
    </location>
</feature>
<protein>
    <recommendedName>
        <fullName evidence="10">Porin</fullName>
    </recommendedName>
</protein>
<feature type="chain" id="PRO_5033111712" description="Porin" evidence="10">
    <location>
        <begin position="23"/>
        <end position="413"/>
    </location>
</feature>
<keyword evidence="5 10" id="KW-0732">Signal</keyword>
<evidence type="ECO:0000313" key="11">
    <source>
        <dbReference type="EMBL" id="RAI02992.1"/>
    </source>
</evidence>
<evidence type="ECO:0000256" key="1">
    <source>
        <dbReference type="ARBA" id="ARBA00009521"/>
    </source>
</evidence>
<comment type="similarity">
    <text evidence="1 10">Belongs to the alphaproteobacteria porin family.</text>
</comment>
<dbReference type="GO" id="GO:0006811">
    <property type="term" value="P:monoatomic ion transport"/>
    <property type="evidence" value="ECO:0007669"/>
    <property type="project" value="UniProtKB-KW"/>
</dbReference>